<comment type="subcellular location">
    <subcellularLocation>
        <location evidence="1">Nucleus</location>
    </subcellularLocation>
</comment>
<feature type="compositionally biased region" description="Low complexity" evidence="3">
    <location>
        <begin position="823"/>
        <end position="835"/>
    </location>
</feature>
<dbReference type="InterPro" id="IPR011993">
    <property type="entry name" value="PH-like_dom_sf"/>
</dbReference>
<feature type="region of interest" description="Disordered" evidence="3">
    <location>
        <begin position="693"/>
        <end position="855"/>
    </location>
</feature>
<dbReference type="Pfam" id="PF22972">
    <property type="entry name" value="EVH1_PP4R3"/>
    <property type="match status" value="1"/>
</dbReference>
<keyword evidence="2" id="KW-0539">Nucleus</keyword>
<evidence type="ECO:0000313" key="6">
    <source>
        <dbReference type="EMBL" id="KOS18060.1"/>
    </source>
</evidence>
<dbReference type="GO" id="GO:0030289">
    <property type="term" value="C:protein phosphatase 4 complex"/>
    <property type="evidence" value="ECO:0007669"/>
    <property type="project" value="TreeGrafter"/>
</dbReference>
<dbReference type="EMBL" id="LGSR01000022">
    <property type="protein sequence ID" value="KOS18060.1"/>
    <property type="molecule type" value="Genomic_DNA"/>
</dbReference>
<feature type="compositionally biased region" description="Acidic residues" evidence="3">
    <location>
        <begin position="735"/>
        <end position="748"/>
    </location>
</feature>
<evidence type="ECO:0000313" key="7">
    <source>
        <dbReference type="Proteomes" id="UP000053831"/>
    </source>
</evidence>
<sequence length="875" mass="98641">MMAQQVPHQATDKKRVKVYELRNNDWFDRGTGFCSATFATTEDGRKDPKVIVESEEHPERLLLETKIQKEDGFQKQQETLIVWQEPVSGVDMALSFQEAEGCAMIWKYISTIQQSFQNAMSGGVDDGLSDDLAAELPPAISLPAAELGNLAEIDTSMRIMGATADGREALAKLIMHEGYIGKLTDLVTVAEDLESLEDLHHLCNIMKSIILLNDASIIEHAVSDKYLMGVVGALEYDPDFPSHKANHRLWLGDKRRYKEVVPINDELIQRKIHQTHRLQYLKDVILARILDDPTFSVLNSLIFFNQVDVVQHLHSDPSFLTDLFGVFNSSYPDQEKKKDAVLFLQQCCTIAKNIQPPARQALYTNFLEHGLLRVIHFGLRHGDVAVRVGATDILISVIDYDPMMIRQTIQRQMHEGQTSLIDSLIELLLVEVDLGVKSQISEALKVILDQAPPIPGPEGYPRVGHEMTGGAKLLPAVDPEQELFLSRFYDSPALRLFRPLIELERRSDMKFSAHQASMYTYVVDLLGFFIRQHHRFSRYFFMNHNLAQRVAQLLKSTDKYLKLVAIRFFRVVIGLQEEFYIKNLIEKGVLSPILQVMIETMPRDNLVSSACLELIEYIRKENLKDLVKHLVANHREALLALNYMPTIRDLILRYDQTQGCIANMEYFMDTDENINRRPPPNTRMMEHISMDPREEEYWDGSDPEDEHDDQSGASADRPTTSNGSSNGSKPLVDYASDEEGDEGAEMEEDAKPKSEESQGQDNKNANDEEAVEEEEEEGVNTAASSSPSLMPVPPPERLSEKRRREEEDEDELGKLINNKRRNSNAPDPNAAPASPGLGTRRKSFTAGTGNGTPKKIAISLSSALRAAGPRSDDES</sequence>
<dbReference type="GO" id="GO:0006974">
    <property type="term" value="P:DNA damage response"/>
    <property type="evidence" value="ECO:0007669"/>
    <property type="project" value="TreeGrafter"/>
</dbReference>
<dbReference type="Gene3D" id="2.30.29.30">
    <property type="entry name" value="Pleckstrin-homology domain (PH domain)/Phosphotyrosine-binding domain (PTB)"/>
    <property type="match status" value="1"/>
</dbReference>
<comment type="caution">
    <text evidence="6">The sequence shown here is derived from an EMBL/GenBank/DDBJ whole genome shotgun (WGS) entry which is preliminary data.</text>
</comment>
<dbReference type="InterPro" id="IPR051137">
    <property type="entry name" value="PP4R3-like"/>
</dbReference>
<dbReference type="STRING" id="150374.A0A0M8N1K4"/>
<dbReference type="SUPFAM" id="SSF50729">
    <property type="entry name" value="PH domain-like"/>
    <property type="match status" value="1"/>
</dbReference>
<proteinExistence type="predicted"/>
<dbReference type="GO" id="GO:0005654">
    <property type="term" value="C:nucleoplasm"/>
    <property type="evidence" value="ECO:0007669"/>
    <property type="project" value="TreeGrafter"/>
</dbReference>
<dbReference type="PANTHER" id="PTHR23318:SF0">
    <property type="entry name" value="SERINE_THREONINE-PROTEIN PHOSPHATASE 4 REGULATORY SUBUNIT 3"/>
    <property type="match status" value="1"/>
</dbReference>
<dbReference type="InterPro" id="IPR016024">
    <property type="entry name" value="ARM-type_fold"/>
</dbReference>
<dbReference type="InterPro" id="IPR055236">
    <property type="entry name" value="EVH1_PP4R3"/>
</dbReference>
<feature type="domain" description="PP4R3 EVH1-like" evidence="5">
    <location>
        <begin position="13"/>
        <end position="115"/>
    </location>
</feature>
<feature type="domain" description="Serine/threonine-protein phosphatase 4 regulatory subunit 3-like central" evidence="4">
    <location>
        <begin position="152"/>
        <end position="656"/>
    </location>
</feature>
<gene>
    <name evidence="6" type="ORF">ESCO_003159</name>
</gene>
<evidence type="ECO:0000256" key="1">
    <source>
        <dbReference type="ARBA" id="ARBA00004123"/>
    </source>
</evidence>
<protein>
    <submittedName>
        <fullName evidence="6">Uncharacterized protein</fullName>
    </submittedName>
</protein>
<evidence type="ECO:0000259" key="4">
    <source>
        <dbReference type="Pfam" id="PF04802"/>
    </source>
</evidence>
<reference evidence="6 7" key="1">
    <citation type="submission" date="2015-07" db="EMBL/GenBank/DDBJ databases">
        <title>The genome of the fungus Escovopsis weberi, a specialized disease agent of ant agriculture.</title>
        <authorList>
            <person name="de Man T.J."/>
            <person name="Stajich J.E."/>
            <person name="Kubicek C.P."/>
            <person name="Chenthamara K."/>
            <person name="Atanasova L."/>
            <person name="Druzhinina I.S."/>
            <person name="Birnbaum S."/>
            <person name="Barribeau S.M."/>
            <person name="Teiling C."/>
            <person name="Suen G."/>
            <person name="Currie C."/>
            <person name="Gerardo N.M."/>
        </authorList>
    </citation>
    <scope>NUCLEOTIDE SEQUENCE [LARGE SCALE GENOMIC DNA]</scope>
</reference>
<dbReference type="OrthoDB" id="27483at2759"/>
<dbReference type="GO" id="GO:0072542">
    <property type="term" value="F:protein phosphatase activator activity"/>
    <property type="evidence" value="ECO:0007669"/>
    <property type="project" value="TreeGrafter"/>
</dbReference>
<dbReference type="Pfam" id="PF04802">
    <property type="entry name" value="PP4R3"/>
    <property type="match status" value="1"/>
</dbReference>
<dbReference type="SUPFAM" id="SSF48371">
    <property type="entry name" value="ARM repeat"/>
    <property type="match status" value="1"/>
</dbReference>
<evidence type="ECO:0000256" key="3">
    <source>
        <dbReference type="SAM" id="MobiDB-lite"/>
    </source>
</evidence>
<dbReference type="AlphaFoldDB" id="A0A0M8N1K4"/>
<evidence type="ECO:0000259" key="5">
    <source>
        <dbReference type="Pfam" id="PF22972"/>
    </source>
</evidence>
<name>A0A0M8N1K4_ESCWE</name>
<dbReference type="InterPro" id="IPR006887">
    <property type="entry name" value="P4R3-like_central_dom"/>
</dbReference>
<organism evidence="6 7">
    <name type="scientific">Escovopsis weberi</name>
    <dbReference type="NCBI Taxonomy" id="150374"/>
    <lineage>
        <taxon>Eukaryota</taxon>
        <taxon>Fungi</taxon>
        <taxon>Dikarya</taxon>
        <taxon>Ascomycota</taxon>
        <taxon>Pezizomycotina</taxon>
        <taxon>Sordariomycetes</taxon>
        <taxon>Hypocreomycetidae</taxon>
        <taxon>Hypocreales</taxon>
        <taxon>Hypocreaceae</taxon>
        <taxon>Escovopsis</taxon>
    </lineage>
</organism>
<dbReference type="Gene3D" id="1.25.10.10">
    <property type="entry name" value="Leucine-rich Repeat Variant"/>
    <property type="match status" value="1"/>
</dbReference>
<dbReference type="InterPro" id="IPR011989">
    <property type="entry name" value="ARM-like"/>
</dbReference>
<evidence type="ECO:0000256" key="2">
    <source>
        <dbReference type="ARBA" id="ARBA00023242"/>
    </source>
</evidence>
<feature type="compositionally biased region" description="Acidic residues" evidence="3">
    <location>
        <begin position="767"/>
        <end position="778"/>
    </location>
</feature>
<accession>A0A0M8N1K4</accession>
<keyword evidence="7" id="KW-1185">Reference proteome</keyword>
<feature type="compositionally biased region" description="Polar residues" evidence="3">
    <location>
        <begin position="711"/>
        <end position="728"/>
    </location>
</feature>
<dbReference type="PANTHER" id="PTHR23318">
    <property type="entry name" value="ATP SYNTHASE GAMMA-RELATED"/>
    <property type="match status" value="1"/>
</dbReference>
<dbReference type="Proteomes" id="UP000053831">
    <property type="component" value="Unassembled WGS sequence"/>
</dbReference>
<feature type="compositionally biased region" description="Acidic residues" evidence="3">
    <location>
        <begin position="693"/>
        <end position="708"/>
    </location>
</feature>